<dbReference type="InterPro" id="IPR036034">
    <property type="entry name" value="PDZ_sf"/>
</dbReference>
<dbReference type="CDD" id="cd07560">
    <property type="entry name" value="Peptidase_S41_CPP"/>
    <property type="match status" value="1"/>
</dbReference>
<gene>
    <name evidence="9" type="ORF">GXP67_18755</name>
</gene>
<dbReference type="InterPro" id="IPR029045">
    <property type="entry name" value="ClpP/crotonase-like_dom_sf"/>
</dbReference>
<feature type="domain" description="PDZ" evidence="8">
    <location>
        <begin position="88"/>
        <end position="153"/>
    </location>
</feature>
<evidence type="ECO:0000313" key="10">
    <source>
        <dbReference type="Proteomes" id="UP000480178"/>
    </source>
</evidence>
<dbReference type="InterPro" id="IPR041489">
    <property type="entry name" value="PDZ_6"/>
</dbReference>
<dbReference type="AlphaFoldDB" id="A0A6C0GKR2"/>
<dbReference type="Proteomes" id="UP000480178">
    <property type="component" value="Chromosome"/>
</dbReference>
<dbReference type="GO" id="GO:0007165">
    <property type="term" value="P:signal transduction"/>
    <property type="evidence" value="ECO:0007669"/>
    <property type="project" value="TreeGrafter"/>
</dbReference>
<evidence type="ECO:0000256" key="1">
    <source>
        <dbReference type="ARBA" id="ARBA00009179"/>
    </source>
</evidence>
<dbReference type="GO" id="GO:0004175">
    <property type="term" value="F:endopeptidase activity"/>
    <property type="evidence" value="ECO:0007669"/>
    <property type="project" value="TreeGrafter"/>
</dbReference>
<proteinExistence type="inferred from homology"/>
<keyword evidence="6" id="KW-0175">Coiled coil</keyword>
<dbReference type="KEGG" id="rhoz:GXP67_18755"/>
<keyword evidence="4 5" id="KW-0720">Serine protease</keyword>
<dbReference type="FunFam" id="2.30.42.10:FF:000063">
    <property type="entry name" value="Peptidase, S41 family"/>
    <property type="match status" value="1"/>
</dbReference>
<keyword evidence="3 5" id="KW-0378">Hydrolase</keyword>
<dbReference type="SMART" id="SM00245">
    <property type="entry name" value="TSPc"/>
    <property type="match status" value="1"/>
</dbReference>
<protein>
    <submittedName>
        <fullName evidence="9">S41 family peptidase</fullName>
    </submittedName>
</protein>
<evidence type="ECO:0000259" key="8">
    <source>
        <dbReference type="PROSITE" id="PS50106"/>
    </source>
</evidence>
<feature type="coiled-coil region" evidence="6">
    <location>
        <begin position="467"/>
        <end position="494"/>
    </location>
</feature>
<dbReference type="CDD" id="cd06782">
    <property type="entry name" value="cpPDZ_CPP-like"/>
    <property type="match status" value="1"/>
</dbReference>
<keyword evidence="2 5" id="KW-0645">Protease</keyword>
<name>A0A6C0GKR2_9BACT</name>
<dbReference type="NCBIfam" id="TIGR00225">
    <property type="entry name" value="prc"/>
    <property type="match status" value="1"/>
</dbReference>
<dbReference type="GO" id="GO:0006508">
    <property type="term" value="P:proteolysis"/>
    <property type="evidence" value="ECO:0007669"/>
    <property type="project" value="UniProtKB-KW"/>
</dbReference>
<evidence type="ECO:0000256" key="6">
    <source>
        <dbReference type="SAM" id="Coils"/>
    </source>
</evidence>
<dbReference type="SUPFAM" id="SSF52096">
    <property type="entry name" value="ClpP/crotonase"/>
    <property type="match status" value="1"/>
</dbReference>
<evidence type="ECO:0000256" key="4">
    <source>
        <dbReference type="ARBA" id="ARBA00022825"/>
    </source>
</evidence>
<evidence type="ECO:0000256" key="7">
    <source>
        <dbReference type="SAM" id="SignalP"/>
    </source>
</evidence>
<dbReference type="Gene3D" id="3.90.226.10">
    <property type="entry name" value="2-enoyl-CoA Hydratase, Chain A, domain 1"/>
    <property type="match status" value="1"/>
</dbReference>
<dbReference type="InterPro" id="IPR001478">
    <property type="entry name" value="PDZ"/>
</dbReference>
<dbReference type="Gene3D" id="2.30.42.10">
    <property type="match status" value="1"/>
</dbReference>
<dbReference type="GO" id="GO:0008236">
    <property type="term" value="F:serine-type peptidase activity"/>
    <property type="evidence" value="ECO:0007669"/>
    <property type="project" value="UniProtKB-KW"/>
</dbReference>
<sequence>MNTKRVRIAVLSLMLAAVFSFFAFNNPGERYFEITRNLDIFATLFKEVNMYYVDEVNPNKVIKTGIDAMLNSLDPYTDYIPEDEIEDYRTMTTGQYGGVGALIGSRGGRTLVLMPHENSPATKAGLRISDEIIKIDGIDIKNKSYYDVNKLLRGQANTTVKLTIMRYGQKTPIEVPITRENIKIDNVPYYGMVNDEVGYIHLSDFTTGAAREVKNAVVELKGKGAKKLILDLRDNPGGLLSEAVNISNIFVPKDAEIVSTKGKVTDWNKTYTALNPPIDTDMPMAVLTSSRSASAAEIVSGVIQDYDRGVLVGRKTYGKGLVQATRPLSYNSQLKVTTAKYYIPSGRCIQAIDYSHRNDDGSVGKIPDSLRVAFKTKNGRIVYDGGGITPDVPVEKPNYASITNSLENKNLIFDYANKYFAEHEKIASANSFNITEDEYQAFVKWLTDKEYDYTTQVEKTLEDLVDHAKKEKYYEDIQEQVKSLKSRISHNKESDLQKFKPEIKELLEQEIASRYYLQKGMVEAAFDDDADVQSALKVLKDSEQYNRLLKGK</sequence>
<keyword evidence="10" id="KW-1185">Reference proteome</keyword>
<dbReference type="Pfam" id="PF03572">
    <property type="entry name" value="Peptidase_S41"/>
    <property type="match status" value="1"/>
</dbReference>
<feature type="chain" id="PRO_5025348183" evidence="7">
    <location>
        <begin position="24"/>
        <end position="552"/>
    </location>
</feature>
<evidence type="ECO:0000256" key="2">
    <source>
        <dbReference type="ARBA" id="ARBA00022670"/>
    </source>
</evidence>
<dbReference type="PROSITE" id="PS50106">
    <property type="entry name" value="PDZ"/>
    <property type="match status" value="1"/>
</dbReference>
<dbReference type="Pfam" id="PF17820">
    <property type="entry name" value="PDZ_6"/>
    <property type="match status" value="1"/>
</dbReference>
<dbReference type="EMBL" id="CP048222">
    <property type="protein sequence ID" value="QHT68537.1"/>
    <property type="molecule type" value="Genomic_DNA"/>
</dbReference>
<dbReference type="PANTHER" id="PTHR32060">
    <property type="entry name" value="TAIL-SPECIFIC PROTEASE"/>
    <property type="match status" value="1"/>
</dbReference>
<evidence type="ECO:0000256" key="5">
    <source>
        <dbReference type="RuleBase" id="RU004404"/>
    </source>
</evidence>
<evidence type="ECO:0000313" key="9">
    <source>
        <dbReference type="EMBL" id="QHT68537.1"/>
    </source>
</evidence>
<dbReference type="InterPro" id="IPR005151">
    <property type="entry name" value="Tail-specific_protease"/>
</dbReference>
<feature type="signal peptide" evidence="7">
    <location>
        <begin position="1"/>
        <end position="23"/>
    </location>
</feature>
<comment type="similarity">
    <text evidence="1 5">Belongs to the peptidase S41A family.</text>
</comment>
<reference evidence="9 10" key="1">
    <citation type="submission" date="2020-01" db="EMBL/GenBank/DDBJ databases">
        <authorList>
            <person name="Kim M.K."/>
        </authorList>
    </citation>
    <scope>NUCLEOTIDE SEQUENCE [LARGE SCALE GENOMIC DNA]</scope>
    <source>
        <strain evidence="9 10">172606-1</strain>
    </source>
</reference>
<dbReference type="SUPFAM" id="SSF50156">
    <property type="entry name" value="PDZ domain-like"/>
    <property type="match status" value="1"/>
</dbReference>
<accession>A0A6C0GKR2</accession>
<dbReference type="Gene3D" id="3.30.750.44">
    <property type="match status" value="1"/>
</dbReference>
<dbReference type="GO" id="GO:0030288">
    <property type="term" value="C:outer membrane-bounded periplasmic space"/>
    <property type="evidence" value="ECO:0007669"/>
    <property type="project" value="TreeGrafter"/>
</dbReference>
<evidence type="ECO:0000256" key="3">
    <source>
        <dbReference type="ARBA" id="ARBA00022801"/>
    </source>
</evidence>
<organism evidence="9 10">
    <name type="scientific">Rhodocytophaga rosea</name>
    <dbReference type="NCBI Taxonomy" id="2704465"/>
    <lineage>
        <taxon>Bacteria</taxon>
        <taxon>Pseudomonadati</taxon>
        <taxon>Bacteroidota</taxon>
        <taxon>Cytophagia</taxon>
        <taxon>Cytophagales</taxon>
        <taxon>Rhodocytophagaceae</taxon>
        <taxon>Rhodocytophaga</taxon>
    </lineage>
</organism>
<dbReference type="SMART" id="SM00228">
    <property type="entry name" value="PDZ"/>
    <property type="match status" value="1"/>
</dbReference>
<keyword evidence="7" id="KW-0732">Signal</keyword>
<dbReference type="RefSeq" id="WP_162444548.1">
    <property type="nucleotide sequence ID" value="NZ_CP048222.1"/>
</dbReference>
<dbReference type="InterPro" id="IPR004447">
    <property type="entry name" value="Peptidase_S41A"/>
</dbReference>
<dbReference type="PANTHER" id="PTHR32060:SF30">
    <property type="entry name" value="CARBOXY-TERMINAL PROCESSING PROTEASE CTPA"/>
    <property type="match status" value="1"/>
</dbReference>